<organism evidence="1 2">
    <name type="scientific">Methylobacterium indicum</name>
    <dbReference type="NCBI Taxonomy" id="1775910"/>
    <lineage>
        <taxon>Bacteria</taxon>
        <taxon>Pseudomonadati</taxon>
        <taxon>Pseudomonadota</taxon>
        <taxon>Alphaproteobacteria</taxon>
        <taxon>Hyphomicrobiales</taxon>
        <taxon>Methylobacteriaceae</taxon>
        <taxon>Methylobacterium</taxon>
    </lineage>
</organism>
<protein>
    <submittedName>
        <fullName evidence="1">Uncharacterized protein</fullName>
    </submittedName>
</protein>
<proteinExistence type="predicted"/>
<dbReference type="Proteomes" id="UP000663508">
    <property type="component" value="Chromosome"/>
</dbReference>
<dbReference type="EMBL" id="AP024145">
    <property type="protein sequence ID" value="BCM81587.1"/>
    <property type="molecule type" value="Genomic_DNA"/>
</dbReference>
<name>A0A8H9C1E7_9HYPH</name>
<evidence type="ECO:0000313" key="1">
    <source>
        <dbReference type="EMBL" id="BCM81587.1"/>
    </source>
</evidence>
<sequence>MLADLNRRLDRQFATLRGQRATNRLPVFALEHGLSEPEIHSLKLLLSGELKRKGKLDHAHWLCWIAAAAEVGYAFDGVEFWTSFEGAVPGWAAMGSRTTIRDWYKRFGERFSGIRPEGPWAKHFSIIAWPITHSILPKDLQSQFARLLYECRYRLASIQGQGADKIGEVLRKAGPDTNTRFGNFLEQVSLTGMLFIALRDEGIGERLSPIKKETLSRIIGDLEQRQAAKEWLREARRVIREAGLKQSRHLAPAPAKPEQVQERSVEAAPIERHASLTARRAGGGTWVMRLQLPDFRAVLRAAKIGNPDLDKTRIRFFDEKGTWRPGRSLLSLSRSEPAITRLPPTERIIDFETKTPNVERTLRRAISVPGPSPWLLRVQADGVARQVMGHHVRVGQTYVLASTQPLARTAVEELRLGVIHEAEGSNLYELKLPDALSGIRLAALERVGLGYSLGARIDPAGIVPSLDPSTGQSVWSPDDEIILRLSADYAVREYQVAVGSSPAVRIPGDGRPEILCSFGRLPLGPGTITVNAVPMDKGLAERVQPEVLRALVRAPRAWSKAPSERCGLKASVDPPEARLGELLAGQARITLIGPPRRKVSSRAEFFDVNGHVQATERLGERELPADPGWFRRAVEPLNKEKCWDLIQSSPRVDIVFDAGELGSARVPFRNKVEPLRWRVSRERGSVTVRLVDEADRPEQLSVERYDLTAPDVKVAMSADACMAGVPLAATGSLFVAMLDGKRYRTVIALSPSGKPTSLGDLALEPRLDFIGQKPRRVPRLVNLQRLWNGANCMGPLATIRRWQTLQALDARLLEIFCGPHWLRASREFIERQVTSDRTLQQMVGVPSFARTLAEAFAGRPLAARHGLPIFQQAAIRYQVCSDADAIRTAWQIAMEPAALTFADPRRGGDLLEEIAANKGLARGAFLVRAVTAFDAEPVAPKDVAA</sequence>
<accession>A0A8H9C1E7</accession>
<gene>
    <name evidence="1" type="ORF">mvi_00480</name>
</gene>
<reference evidence="1" key="1">
    <citation type="submission" date="2020-11" db="EMBL/GenBank/DDBJ databases">
        <title>Complete genome sequence of a novel pathogenic Methylobacterium strain isolated from rice in Vietnam.</title>
        <authorList>
            <person name="Lai K."/>
            <person name="Okazaki S."/>
            <person name="Higashi K."/>
            <person name="Mori H."/>
            <person name="Toyoda A."/>
            <person name="Kurokawa K."/>
        </authorList>
    </citation>
    <scope>NUCLEOTIDE SEQUENCE</scope>
    <source>
        <strain evidence="1">VL1</strain>
    </source>
</reference>
<evidence type="ECO:0000313" key="2">
    <source>
        <dbReference type="Proteomes" id="UP000663508"/>
    </source>
</evidence>
<dbReference type="RefSeq" id="WP_207180788.1">
    <property type="nucleotide sequence ID" value="NZ_AP024145.1"/>
</dbReference>
<dbReference type="AlphaFoldDB" id="A0A8H9C1E7"/>
<dbReference type="KEGG" id="mind:mvi_00480"/>